<name>A0A1W0XBT2_HYPEX</name>
<dbReference type="Proteomes" id="UP000192578">
    <property type="component" value="Unassembled WGS sequence"/>
</dbReference>
<feature type="compositionally biased region" description="Polar residues" evidence="1">
    <location>
        <begin position="63"/>
        <end position="79"/>
    </location>
</feature>
<keyword evidence="2" id="KW-0812">Transmembrane</keyword>
<feature type="transmembrane region" description="Helical" evidence="2">
    <location>
        <begin position="20"/>
        <end position="39"/>
    </location>
</feature>
<accession>A0A1W0XBT2</accession>
<keyword evidence="4" id="KW-1185">Reference proteome</keyword>
<dbReference type="AlphaFoldDB" id="A0A1W0XBT2"/>
<evidence type="ECO:0000313" key="4">
    <source>
        <dbReference type="Proteomes" id="UP000192578"/>
    </source>
</evidence>
<evidence type="ECO:0000256" key="2">
    <source>
        <dbReference type="SAM" id="Phobius"/>
    </source>
</evidence>
<sequence>MPNALSPTVVDALARQQKFTELEIIGAVCIGVGFLLIVIPDQKVSIRIKDRFFRKPAKGCVSVTKSHSPADENSSSTKADGQVGVKEVP</sequence>
<comment type="caution">
    <text evidence="3">The sequence shown here is derived from an EMBL/GenBank/DDBJ whole genome shotgun (WGS) entry which is preliminary data.</text>
</comment>
<evidence type="ECO:0000313" key="3">
    <source>
        <dbReference type="EMBL" id="OQV24965.1"/>
    </source>
</evidence>
<keyword evidence="2" id="KW-0472">Membrane</keyword>
<evidence type="ECO:0000256" key="1">
    <source>
        <dbReference type="SAM" id="MobiDB-lite"/>
    </source>
</evidence>
<feature type="region of interest" description="Disordered" evidence="1">
    <location>
        <begin position="62"/>
        <end position="89"/>
    </location>
</feature>
<keyword evidence="2" id="KW-1133">Transmembrane helix</keyword>
<dbReference type="EMBL" id="MTYJ01000004">
    <property type="protein sequence ID" value="OQV24965.1"/>
    <property type="molecule type" value="Genomic_DNA"/>
</dbReference>
<reference evidence="4" key="1">
    <citation type="submission" date="2017-01" db="EMBL/GenBank/DDBJ databases">
        <title>Comparative genomics of anhydrobiosis in the tardigrade Hypsibius dujardini.</title>
        <authorList>
            <person name="Yoshida Y."/>
            <person name="Koutsovoulos G."/>
            <person name="Laetsch D."/>
            <person name="Stevens L."/>
            <person name="Kumar S."/>
            <person name="Horikawa D."/>
            <person name="Ishino K."/>
            <person name="Komine S."/>
            <person name="Tomita M."/>
            <person name="Blaxter M."/>
            <person name="Arakawa K."/>
        </authorList>
    </citation>
    <scope>NUCLEOTIDE SEQUENCE [LARGE SCALE GENOMIC DNA]</scope>
    <source>
        <strain evidence="4">Z151</strain>
    </source>
</reference>
<protein>
    <submittedName>
        <fullName evidence="3">Uncharacterized protein</fullName>
    </submittedName>
</protein>
<proteinExistence type="predicted"/>
<gene>
    <name evidence="3" type="ORF">BV898_01175</name>
</gene>
<organism evidence="3 4">
    <name type="scientific">Hypsibius exemplaris</name>
    <name type="common">Freshwater tardigrade</name>
    <dbReference type="NCBI Taxonomy" id="2072580"/>
    <lineage>
        <taxon>Eukaryota</taxon>
        <taxon>Metazoa</taxon>
        <taxon>Ecdysozoa</taxon>
        <taxon>Tardigrada</taxon>
        <taxon>Eutardigrada</taxon>
        <taxon>Parachela</taxon>
        <taxon>Hypsibioidea</taxon>
        <taxon>Hypsibiidae</taxon>
        <taxon>Hypsibius</taxon>
    </lineage>
</organism>